<sequence>MRRGWGALAGLLLATTATAAVPDKADRQAFYDLVDRYQMFVVPHCDPEVINAYRAQHAARDAAFVQSLQGTKLAGIYARAVSDREKHDRRTVYDCQRAVAVPAVAPPPPRTATQRRRAEREAARLVAAEARRDRTEIFTEGDRIFAEMVALRDRTVAAPR</sequence>
<reference evidence="2 3" key="1">
    <citation type="submission" date="2020-08" db="EMBL/GenBank/DDBJ databases">
        <title>The Agave Microbiome: Exploring the role of microbial communities in plant adaptations to desert environments.</title>
        <authorList>
            <person name="Partida-Martinez L.P."/>
        </authorList>
    </citation>
    <scope>NUCLEOTIDE SEQUENCE [LARGE SCALE GENOMIC DNA]</scope>
    <source>
        <strain evidence="2 3">AS3.13</strain>
    </source>
</reference>
<evidence type="ECO:0000256" key="1">
    <source>
        <dbReference type="SAM" id="SignalP"/>
    </source>
</evidence>
<keyword evidence="1" id="KW-0732">Signal</keyword>
<protein>
    <submittedName>
        <fullName evidence="2">Uncharacterized protein</fullName>
    </submittedName>
</protein>
<dbReference type="Proteomes" id="UP000522313">
    <property type="component" value="Unassembled WGS sequence"/>
</dbReference>
<evidence type="ECO:0000313" key="2">
    <source>
        <dbReference type="EMBL" id="MBB6503435.1"/>
    </source>
</evidence>
<proteinExistence type="predicted"/>
<reference evidence="2 3" key="2">
    <citation type="submission" date="2020-08" db="EMBL/GenBank/DDBJ databases">
        <authorList>
            <person name="Partida-Martinez L."/>
            <person name="Huntemann M."/>
            <person name="Clum A."/>
            <person name="Wang J."/>
            <person name="Palaniappan K."/>
            <person name="Ritter S."/>
            <person name="Chen I.-M."/>
            <person name="Stamatis D."/>
            <person name="Reddy T."/>
            <person name="O'Malley R."/>
            <person name="Daum C."/>
            <person name="Shapiro N."/>
            <person name="Ivanova N."/>
            <person name="Kyrpides N."/>
            <person name="Woyke T."/>
        </authorList>
    </citation>
    <scope>NUCLEOTIDE SEQUENCE [LARGE SCALE GENOMIC DNA]</scope>
    <source>
        <strain evidence="2 3">AS3.13</strain>
    </source>
</reference>
<feature type="signal peptide" evidence="1">
    <location>
        <begin position="1"/>
        <end position="19"/>
    </location>
</feature>
<dbReference type="AlphaFoldDB" id="A0A7X0MMW5"/>
<organism evidence="2 3">
    <name type="scientific">Sphingomonas endophytica</name>
    <dbReference type="NCBI Taxonomy" id="869719"/>
    <lineage>
        <taxon>Bacteria</taxon>
        <taxon>Pseudomonadati</taxon>
        <taxon>Pseudomonadota</taxon>
        <taxon>Alphaproteobacteria</taxon>
        <taxon>Sphingomonadales</taxon>
        <taxon>Sphingomonadaceae</taxon>
        <taxon>Sphingomonas</taxon>
    </lineage>
</organism>
<accession>A0A7X0MMW5</accession>
<name>A0A7X0MMW5_9SPHN</name>
<feature type="chain" id="PRO_5031450226" evidence="1">
    <location>
        <begin position="20"/>
        <end position="160"/>
    </location>
</feature>
<comment type="caution">
    <text evidence="2">The sequence shown here is derived from an EMBL/GenBank/DDBJ whole genome shotgun (WGS) entry which is preliminary data.</text>
</comment>
<dbReference type="EMBL" id="JACHBT010000002">
    <property type="protein sequence ID" value="MBB6503435.1"/>
    <property type="molecule type" value="Genomic_DNA"/>
</dbReference>
<gene>
    <name evidence="2" type="ORF">F4693_000388</name>
</gene>
<dbReference type="RefSeq" id="WP_184503927.1">
    <property type="nucleotide sequence ID" value="NZ_JACHBT010000002.1"/>
</dbReference>
<evidence type="ECO:0000313" key="3">
    <source>
        <dbReference type="Proteomes" id="UP000522313"/>
    </source>
</evidence>